<feature type="region of interest" description="Disordered" evidence="8">
    <location>
        <begin position="412"/>
        <end position="469"/>
    </location>
</feature>
<dbReference type="GO" id="GO:0030867">
    <property type="term" value="C:rough endoplasmic reticulum membrane"/>
    <property type="evidence" value="ECO:0007669"/>
    <property type="project" value="UniProtKB-SubCell"/>
</dbReference>
<comment type="similarity">
    <text evidence="5">Belongs to the CCDC47 family.</text>
</comment>
<keyword evidence="2" id="KW-1133">Transmembrane helix</keyword>
<evidence type="ECO:0000256" key="1">
    <source>
        <dbReference type="ARBA" id="ARBA00022692"/>
    </source>
</evidence>
<evidence type="ECO:0000256" key="4">
    <source>
        <dbReference type="ARBA" id="ARBA00034697"/>
    </source>
</evidence>
<dbReference type="GO" id="GO:0005509">
    <property type="term" value="F:calcium ion binding"/>
    <property type="evidence" value="ECO:0007669"/>
    <property type="project" value="InterPro"/>
</dbReference>
<accession>A0A0N5AWT5</accession>
<dbReference type="GO" id="GO:0032469">
    <property type="term" value="P:endoplasmic reticulum calcium ion homeostasis"/>
    <property type="evidence" value="ECO:0007669"/>
    <property type="project" value="InterPro"/>
</dbReference>
<reference evidence="11" key="1">
    <citation type="submission" date="2017-02" db="UniProtKB">
        <authorList>
            <consortium name="WormBaseParasite"/>
        </authorList>
    </citation>
    <scope>IDENTIFICATION</scope>
</reference>
<proteinExistence type="inferred from homology"/>
<evidence type="ECO:0000256" key="5">
    <source>
        <dbReference type="ARBA" id="ARBA00034746"/>
    </source>
</evidence>
<keyword evidence="3" id="KW-0472">Membrane</keyword>
<keyword evidence="1" id="KW-0812">Transmembrane</keyword>
<feature type="compositionally biased region" description="Basic and acidic residues" evidence="8">
    <location>
        <begin position="421"/>
        <end position="458"/>
    </location>
</feature>
<dbReference type="WBParaSite" id="SMUV_0000939701-mRNA-1">
    <property type="protein sequence ID" value="SMUV_0000939701-mRNA-1"/>
    <property type="gene ID" value="SMUV_0000939701"/>
</dbReference>
<sequence>MAVGLKIILLLSLALRFCSCEPHTHADVENNEFAEFEDISEGVVDNVAETSESFSSNSEASKTTEAHYACFISATGDDDDEFIQDDEEFEQTVKTTKDSNEPKAPQRLKFADVPAHFRSNWSSYQVEALFLLMVGLYMVNYIAGRSRNQSLAYRWFADVSSMLQEQFTIVGDDGTSDTPSEGHLLKETDSNIVKEELISCVGYFEARMCSGRVGCQSMLIQMKLVKRQDLISMLIGLIRPTTDKAIIRIDLDYNEMDSFVFAFGQRKAVTKAVKEMLDLSLFAVERKSPERLNLPTSMAVYAEMSEAITTIVDPTVQQVLRKYEKSLDYCHISDQYSGLKPAEGETYTRMPDTIKAIIFVINMSEDKNETKALMNTVFYCLEKVRRYRLSKDGKIKADKKRQSVHEAFMKTTHQARQEAAQARKEEKTRERKQRLLEEEDPGKQRKLEKAELKRESKLRLPKMKQLRMK</sequence>
<evidence type="ECO:0000313" key="10">
    <source>
        <dbReference type="Proteomes" id="UP000046393"/>
    </source>
</evidence>
<evidence type="ECO:0000256" key="7">
    <source>
        <dbReference type="ARBA" id="ARBA00034902"/>
    </source>
</evidence>
<dbReference type="Proteomes" id="UP000046393">
    <property type="component" value="Unplaced"/>
</dbReference>
<protein>
    <recommendedName>
        <fullName evidence="6">PAT complex subunit CCDC47</fullName>
    </recommendedName>
    <alternativeName>
        <fullName evidence="7">Coiled-coil domain-containing protein 47</fullName>
    </alternativeName>
</protein>
<dbReference type="Pfam" id="PF07946">
    <property type="entry name" value="CCDC47"/>
    <property type="match status" value="1"/>
</dbReference>
<feature type="signal peptide" evidence="9">
    <location>
        <begin position="1"/>
        <end position="20"/>
    </location>
</feature>
<organism evidence="10 11">
    <name type="scientific">Syphacia muris</name>
    <dbReference type="NCBI Taxonomy" id="451379"/>
    <lineage>
        <taxon>Eukaryota</taxon>
        <taxon>Metazoa</taxon>
        <taxon>Ecdysozoa</taxon>
        <taxon>Nematoda</taxon>
        <taxon>Chromadorea</taxon>
        <taxon>Rhabditida</taxon>
        <taxon>Spirurina</taxon>
        <taxon>Oxyuridomorpha</taxon>
        <taxon>Oxyuroidea</taxon>
        <taxon>Oxyuridae</taxon>
        <taxon>Syphacia</taxon>
    </lineage>
</organism>
<comment type="subcellular location">
    <subcellularLocation>
        <location evidence="4">Rough endoplasmic reticulum membrane</location>
        <topology evidence="4">Single-pass type I membrane protein</topology>
    </subcellularLocation>
</comment>
<evidence type="ECO:0000256" key="3">
    <source>
        <dbReference type="ARBA" id="ARBA00023136"/>
    </source>
</evidence>
<dbReference type="PANTHER" id="PTHR12883:SF0">
    <property type="entry name" value="PAT COMPLEX SUBUNIT CCDC47"/>
    <property type="match status" value="1"/>
</dbReference>
<evidence type="ECO:0000256" key="2">
    <source>
        <dbReference type="ARBA" id="ARBA00022989"/>
    </source>
</evidence>
<keyword evidence="10" id="KW-1185">Reference proteome</keyword>
<dbReference type="InterPro" id="IPR012879">
    <property type="entry name" value="CCDC47"/>
</dbReference>
<evidence type="ECO:0000256" key="6">
    <source>
        <dbReference type="ARBA" id="ARBA00034875"/>
    </source>
</evidence>
<dbReference type="STRING" id="451379.A0A0N5AWT5"/>
<dbReference type="PANTHER" id="PTHR12883">
    <property type="entry name" value="ADIPOCYTE-SPECIFIC PROTEIN 4-RELATED"/>
    <property type="match status" value="1"/>
</dbReference>
<evidence type="ECO:0000256" key="9">
    <source>
        <dbReference type="SAM" id="SignalP"/>
    </source>
</evidence>
<feature type="chain" id="PRO_5005893499" description="PAT complex subunit CCDC47" evidence="9">
    <location>
        <begin position="21"/>
        <end position="469"/>
    </location>
</feature>
<feature type="compositionally biased region" description="Basic residues" evidence="8">
    <location>
        <begin position="459"/>
        <end position="469"/>
    </location>
</feature>
<name>A0A0N5AWT5_9BILA</name>
<dbReference type="AlphaFoldDB" id="A0A0N5AWT5"/>
<evidence type="ECO:0000256" key="8">
    <source>
        <dbReference type="SAM" id="MobiDB-lite"/>
    </source>
</evidence>
<evidence type="ECO:0000313" key="11">
    <source>
        <dbReference type="WBParaSite" id="SMUV_0000939701-mRNA-1"/>
    </source>
</evidence>
<keyword evidence="9" id="KW-0732">Signal</keyword>